<dbReference type="KEGG" id="char:105895303"/>
<feature type="chain" id="PRO_5028071219" evidence="2">
    <location>
        <begin position="18"/>
        <end position="174"/>
    </location>
</feature>
<dbReference type="PANTHER" id="PTHR17573">
    <property type="entry name" value="UROPLAKIN II"/>
    <property type="match status" value="1"/>
</dbReference>
<reference evidence="4" key="1">
    <citation type="submission" date="2025-08" db="UniProtKB">
        <authorList>
            <consortium name="RefSeq"/>
        </authorList>
    </citation>
    <scope>IDENTIFICATION</scope>
</reference>
<proteinExistence type="predicted"/>
<gene>
    <name evidence="4" type="primary">zgc:194948</name>
</gene>
<name>A0A6P3VQA1_CLUHA</name>
<dbReference type="AlphaFoldDB" id="A0A6P3VQA1"/>
<sequence>MLTTLLFVGALFTLTNAEFTVRVLKEEDGVVTGIFTDSLLLSLPPCSLEGQNVSLAYNDSNNKSWILEHIFIVPSCGNMTGTGREGHLVTSNIGLYKVSDLASGTNYSFQYHTDLEKSNVVTASTRSAQDYSGIDTVLPARSGSMIVITVILSVAMAFLLVALTITIVLSNDED</sequence>
<keyword evidence="2" id="KW-0732">Signal</keyword>
<dbReference type="GeneID" id="105895303"/>
<dbReference type="OrthoDB" id="9947134at2759"/>
<dbReference type="CTD" id="7379"/>
<keyword evidence="1" id="KW-0812">Transmembrane</keyword>
<evidence type="ECO:0000313" key="4">
    <source>
        <dbReference type="RefSeq" id="XP_012677378.2"/>
    </source>
</evidence>
<dbReference type="InterPro" id="IPR009952">
    <property type="entry name" value="Uroplakin-2"/>
</dbReference>
<keyword evidence="1" id="KW-0472">Membrane</keyword>
<feature type="transmembrane region" description="Helical" evidence="1">
    <location>
        <begin position="145"/>
        <end position="169"/>
    </location>
</feature>
<accession>A0A6P3VQA1</accession>
<keyword evidence="3" id="KW-1185">Reference proteome</keyword>
<feature type="signal peptide" evidence="2">
    <location>
        <begin position="1"/>
        <end position="17"/>
    </location>
</feature>
<keyword evidence="1" id="KW-1133">Transmembrane helix</keyword>
<dbReference type="RefSeq" id="XP_012677378.2">
    <property type="nucleotide sequence ID" value="XM_012821924.3"/>
</dbReference>
<dbReference type="Pfam" id="PF07353">
    <property type="entry name" value="Uroplakin_II"/>
    <property type="match status" value="1"/>
</dbReference>
<organism evidence="3 4">
    <name type="scientific">Clupea harengus</name>
    <name type="common">Atlantic herring</name>
    <dbReference type="NCBI Taxonomy" id="7950"/>
    <lineage>
        <taxon>Eukaryota</taxon>
        <taxon>Metazoa</taxon>
        <taxon>Chordata</taxon>
        <taxon>Craniata</taxon>
        <taxon>Vertebrata</taxon>
        <taxon>Euteleostomi</taxon>
        <taxon>Actinopterygii</taxon>
        <taxon>Neopterygii</taxon>
        <taxon>Teleostei</taxon>
        <taxon>Clupei</taxon>
        <taxon>Clupeiformes</taxon>
        <taxon>Clupeoidei</taxon>
        <taxon>Clupeidae</taxon>
        <taxon>Clupea</taxon>
    </lineage>
</organism>
<dbReference type="Proteomes" id="UP000515152">
    <property type="component" value="Chromosome 8"/>
</dbReference>
<dbReference type="PANTHER" id="PTHR17573:SF0">
    <property type="entry name" value="UROPLAKIN-2"/>
    <property type="match status" value="1"/>
</dbReference>
<evidence type="ECO:0000256" key="2">
    <source>
        <dbReference type="SAM" id="SignalP"/>
    </source>
</evidence>
<protein>
    <submittedName>
        <fullName evidence="4">Uroplakin-2</fullName>
    </submittedName>
</protein>
<evidence type="ECO:0000313" key="3">
    <source>
        <dbReference type="Proteomes" id="UP000515152"/>
    </source>
</evidence>
<evidence type="ECO:0000256" key="1">
    <source>
        <dbReference type="SAM" id="Phobius"/>
    </source>
</evidence>